<dbReference type="AlphaFoldDB" id="A0A6G4XEL2"/>
<dbReference type="InterPro" id="IPR050767">
    <property type="entry name" value="Sel1_AlgK"/>
</dbReference>
<organism evidence="1 2">
    <name type="scientific">Streptomyces mesophilus</name>
    <dbReference type="NCBI Taxonomy" id="1775132"/>
    <lineage>
        <taxon>Bacteria</taxon>
        <taxon>Bacillati</taxon>
        <taxon>Actinomycetota</taxon>
        <taxon>Actinomycetes</taxon>
        <taxon>Kitasatosporales</taxon>
        <taxon>Streptomycetaceae</taxon>
        <taxon>Streptomyces</taxon>
    </lineage>
</organism>
<gene>
    <name evidence="1" type="ORF">G6045_09860</name>
</gene>
<dbReference type="Pfam" id="PF07721">
    <property type="entry name" value="TPR_4"/>
    <property type="match status" value="2"/>
</dbReference>
<evidence type="ECO:0000313" key="1">
    <source>
        <dbReference type="EMBL" id="NGO75975.1"/>
    </source>
</evidence>
<keyword evidence="2" id="KW-1185">Reference proteome</keyword>
<dbReference type="PANTHER" id="PTHR11102">
    <property type="entry name" value="SEL-1-LIKE PROTEIN"/>
    <property type="match status" value="1"/>
</dbReference>
<dbReference type="GO" id="GO:0042802">
    <property type="term" value="F:identical protein binding"/>
    <property type="evidence" value="ECO:0007669"/>
    <property type="project" value="InterPro"/>
</dbReference>
<comment type="caution">
    <text evidence="1">The sequence shown here is derived from an EMBL/GenBank/DDBJ whole genome shotgun (WGS) entry which is preliminary data.</text>
</comment>
<dbReference type="InterPro" id="IPR011990">
    <property type="entry name" value="TPR-like_helical_dom_sf"/>
</dbReference>
<accession>A0A6G4XEL2</accession>
<dbReference type="SUPFAM" id="SSF81901">
    <property type="entry name" value="HCP-like"/>
    <property type="match status" value="2"/>
</dbReference>
<name>A0A6G4XEL2_9ACTN</name>
<dbReference type="Proteomes" id="UP000481109">
    <property type="component" value="Unassembled WGS sequence"/>
</dbReference>
<dbReference type="EMBL" id="JAAKZW010000024">
    <property type="protein sequence ID" value="NGO75975.1"/>
    <property type="molecule type" value="Genomic_DNA"/>
</dbReference>
<dbReference type="PANTHER" id="PTHR11102:SF160">
    <property type="entry name" value="ERAD-ASSOCIATED E3 UBIQUITIN-PROTEIN LIGASE COMPONENT HRD3"/>
    <property type="match status" value="1"/>
</dbReference>
<sequence length="567" mass="62263">MWCVTNDLPQDIEARGEALVAAAASGDRKMVRRHSDFFVWGRLVDEGIPYWQRAVAAGDPFAHFTLARYRKIRGDRAAAETLYRAAADRDVDCAYGLGVLLGERGDPEAAVWFRRGWEEGRHLDCKIELGKLLAAEGQPGEAARLLMSEVEIGDIAVFRWAKLFESFRETFDEVAAGLDAAEAAGDGDSAAAAVRALIDLDRHFADYPGLKTEAAGLYGRASALSAPARVDHSLFLVESGGEASWPEAVALLVSAHEEGVAEAGYVLGAVHGERGDLAEAERWYGTVAGAGDQDAQWNLAVLLKRQRRYDEAEVWLNRLGPDVEKAVSMLSAITALREAGQVDPGEDLDRLPGLRERAQAGDAAAAYTYGKILRDGAKTAYRYLLRWIEPAAQAGDPDAACDLADLYRALGRPVLRDEWYRKAAEAGHHGACRYMGHLLEHHRDYQEAERWFVRAAGDGSSLHVMLAGKLKVQRGAYAEAEPLLRSVWEDADEDTPQWVEAAGYYGLALARLGRPEEAETPLREAAERWGAEIRPHYDSDDLEALTRMVDPAKELAKVEALLAQRDD</sequence>
<protein>
    <submittedName>
        <fullName evidence="1">Sel1 repeat family protein</fullName>
    </submittedName>
</protein>
<dbReference type="Gene3D" id="1.25.40.10">
    <property type="entry name" value="Tetratricopeptide repeat domain"/>
    <property type="match status" value="3"/>
</dbReference>
<dbReference type="InterPro" id="IPR011717">
    <property type="entry name" value="TPR-4"/>
</dbReference>
<evidence type="ECO:0000313" key="2">
    <source>
        <dbReference type="Proteomes" id="UP000481109"/>
    </source>
</evidence>
<reference evidence="1 2" key="1">
    <citation type="submission" date="2020-02" db="EMBL/GenBank/DDBJ databases">
        <title>Whole-genome analyses of novel actinobacteria.</title>
        <authorList>
            <person name="Sahin N."/>
            <person name="Tokatli A."/>
        </authorList>
    </citation>
    <scope>NUCLEOTIDE SEQUENCE [LARGE SCALE GENOMIC DNA]</scope>
    <source>
        <strain evidence="1 2">YC504</strain>
    </source>
</reference>
<proteinExistence type="predicted"/>